<reference evidence="2" key="1">
    <citation type="journal article" date="2019" name="Int. J. Syst. Evol. Microbiol.">
        <title>The Global Catalogue of Microorganisms (GCM) 10K type strain sequencing project: providing services to taxonomists for standard genome sequencing and annotation.</title>
        <authorList>
            <consortium name="The Broad Institute Genomics Platform"/>
            <consortium name="The Broad Institute Genome Sequencing Center for Infectious Disease"/>
            <person name="Wu L."/>
            <person name="Ma J."/>
        </authorList>
    </citation>
    <scope>NUCLEOTIDE SEQUENCE [LARGE SCALE GENOMIC DNA]</scope>
    <source>
        <strain evidence="2">KCTC 33849</strain>
    </source>
</reference>
<gene>
    <name evidence="1" type="ORF">ACFSVM_21710</name>
</gene>
<dbReference type="EMBL" id="JBHUMJ010000009">
    <property type="protein sequence ID" value="MFD2703053.1"/>
    <property type="molecule type" value="Genomic_DNA"/>
</dbReference>
<proteinExistence type="predicted"/>
<name>A0ABW5STV9_9BACL</name>
<accession>A0ABW5STV9</accession>
<organism evidence="1 2">
    <name type="scientific">Paenibacillus shunpengii</name>
    <dbReference type="NCBI Taxonomy" id="2054424"/>
    <lineage>
        <taxon>Bacteria</taxon>
        <taxon>Bacillati</taxon>
        <taxon>Bacillota</taxon>
        <taxon>Bacilli</taxon>
        <taxon>Bacillales</taxon>
        <taxon>Paenibacillaceae</taxon>
        <taxon>Paenibacillus</taxon>
    </lineage>
</organism>
<comment type="caution">
    <text evidence="1">The sequence shown here is derived from an EMBL/GenBank/DDBJ whole genome shotgun (WGS) entry which is preliminary data.</text>
</comment>
<dbReference type="Proteomes" id="UP001597540">
    <property type="component" value="Unassembled WGS sequence"/>
</dbReference>
<evidence type="ECO:0000313" key="2">
    <source>
        <dbReference type="Proteomes" id="UP001597540"/>
    </source>
</evidence>
<sequence length="44" mass="5015">MGNAELPVDLALPEYYIREGLDDSELVTAEEDYVRIATEEDLKK</sequence>
<evidence type="ECO:0000313" key="1">
    <source>
        <dbReference type="EMBL" id="MFD2703053.1"/>
    </source>
</evidence>
<keyword evidence="2" id="KW-1185">Reference proteome</keyword>
<protein>
    <submittedName>
        <fullName evidence="1">Uncharacterized protein</fullName>
    </submittedName>
</protein>
<dbReference type="RefSeq" id="WP_379264521.1">
    <property type="nucleotide sequence ID" value="NZ_JBHUMJ010000009.1"/>
</dbReference>